<dbReference type="GO" id="GO:0004497">
    <property type="term" value="F:monooxygenase activity"/>
    <property type="evidence" value="ECO:0007669"/>
    <property type="project" value="UniProtKB-KW"/>
</dbReference>
<dbReference type="PANTHER" id="PTHR13789:SF238">
    <property type="entry name" value="PUTATIVE (AFU_ORTHOLOGUE AFUA_2G01680)-RELATED"/>
    <property type="match status" value="1"/>
</dbReference>
<keyword evidence="3" id="KW-0274">FAD</keyword>
<dbReference type="PROSITE" id="PS51257">
    <property type="entry name" value="PROKAR_LIPOPROTEIN"/>
    <property type="match status" value="1"/>
</dbReference>
<organism evidence="7 8">
    <name type="scientific">Exophiala bonariae</name>
    <dbReference type="NCBI Taxonomy" id="1690606"/>
    <lineage>
        <taxon>Eukaryota</taxon>
        <taxon>Fungi</taxon>
        <taxon>Dikarya</taxon>
        <taxon>Ascomycota</taxon>
        <taxon>Pezizomycotina</taxon>
        <taxon>Eurotiomycetes</taxon>
        <taxon>Chaetothyriomycetidae</taxon>
        <taxon>Chaetothyriales</taxon>
        <taxon>Herpotrichiellaceae</taxon>
        <taxon>Exophiala</taxon>
    </lineage>
</organism>
<keyword evidence="8" id="KW-1185">Reference proteome</keyword>
<sequence length="432" mass="48108">MEDAHQKLDVIIVGAGLAGLAAAISCGLAKHNITVLEAARQLTEIGAGLQITPNASRLFKAWGIETEVAALAAEPSLLAVHRYSDGKILAQEDAFDQNIRRKYDAPFIDMHRVDLQKILYKRAIELGVDVRLNHRILKVDDASGSKPRVVLESGQSLECDVVVGADGLWSKCRESMLGKADAPLPTGDLAYRIVLEIDKITDPELRSRISNPEVHFWIGPQAHAVGYSLRGGTMYNIVLLCPDDLPPGLSRLNGSVGEMQDLFTNWDPILTRFLRQVDSVDKWKLMHRAEVPSWTNIQKNFVLIGDSCHPMLPYLAQGANSSIEDGAVLGRLLSYVRSKAQIPWAIELYESLRKSRSEMIVRETFHQRDAFHMPDGDSQIERDTLFLSQLGKEVDAKFPSRWTCPEVQPWLYGYDAIKEADNAAILSLSKRC</sequence>
<dbReference type="InterPro" id="IPR050493">
    <property type="entry name" value="FAD-dep_Monooxygenase_BioMet"/>
</dbReference>
<dbReference type="SUPFAM" id="SSF51905">
    <property type="entry name" value="FAD/NAD(P)-binding domain"/>
    <property type="match status" value="1"/>
</dbReference>
<dbReference type="InterPro" id="IPR002938">
    <property type="entry name" value="FAD-bd"/>
</dbReference>
<accession>A0AAV9N1K6</accession>
<protein>
    <recommendedName>
        <fullName evidence="6">FAD-binding domain-containing protein</fullName>
    </recommendedName>
</protein>
<evidence type="ECO:0000256" key="2">
    <source>
        <dbReference type="ARBA" id="ARBA00022630"/>
    </source>
</evidence>
<dbReference type="RefSeq" id="XP_064702466.1">
    <property type="nucleotide sequence ID" value="XM_064850800.1"/>
</dbReference>
<evidence type="ECO:0000313" key="8">
    <source>
        <dbReference type="Proteomes" id="UP001358417"/>
    </source>
</evidence>
<dbReference type="InterPro" id="IPR036188">
    <property type="entry name" value="FAD/NAD-bd_sf"/>
</dbReference>
<evidence type="ECO:0000256" key="5">
    <source>
        <dbReference type="ARBA" id="ARBA00023033"/>
    </source>
</evidence>
<feature type="domain" description="FAD-binding" evidence="6">
    <location>
        <begin position="8"/>
        <end position="363"/>
    </location>
</feature>
<reference evidence="7 8" key="1">
    <citation type="submission" date="2023-08" db="EMBL/GenBank/DDBJ databases">
        <title>Black Yeasts Isolated from many extreme environments.</title>
        <authorList>
            <person name="Coleine C."/>
            <person name="Stajich J.E."/>
            <person name="Selbmann L."/>
        </authorList>
    </citation>
    <scope>NUCLEOTIDE SEQUENCE [LARGE SCALE GENOMIC DNA]</scope>
    <source>
        <strain evidence="7 8">CCFEE 5792</strain>
    </source>
</reference>
<dbReference type="Gene3D" id="3.50.50.60">
    <property type="entry name" value="FAD/NAD(P)-binding domain"/>
    <property type="match status" value="1"/>
</dbReference>
<keyword evidence="5" id="KW-0503">Monooxygenase</keyword>
<keyword evidence="2" id="KW-0285">Flavoprotein</keyword>
<dbReference type="PANTHER" id="PTHR13789">
    <property type="entry name" value="MONOOXYGENASE"/>
    <property type="match status" value="1"/>
</dbReference>
<comment type="similarity">
    <text evidence="1">Belongs to the paxM FAD-dependent monooxygenase family.</text>
</comment>
<keyword evidence="4" id="KW-0560">Oxidoreductase</keyword>
<dbReference type="PRINTS" id="PR00420">
    <property type="entry name" value="RNGMNOXGNASE"/>
</dbReference>
<comment type="caution">
    <text evidence="7">The sequence shown here is derived from an EMBL/GenBank/DDBJ whole genome shotgun (WGS) entry which is preliminary data.</text>
</comment>
<dbReference type="GO" id="GO:0071949">
    <property type="term" value="F:FAD binding"/>
    <property type="evidence" value="ECO:0007669"/>
    <property type="project" value="InterPro"/>
</dbReference>
<dbReference type="Proteomes" id="UP001358417">
    <property type="component" value="Unassembled WGS sequence"/>
</dbReference>
<dbReference type="GeneID" id="89975413"/>
<dbReference type="Pfam" id="PF01494">
    <property type="entry name" value="FAD_binding_3"/>
    <property type="match status" value="1"/>
</dbReference>
<evidence type="ECO:0000256" key="4">
    <source>
        <dbReference type="ARBA" id="ARBA00023002"/>
    </source>
</evidence>
<name>A0AAV9N1K6_9EURO</name>
<evidence type="ECO:0000256" key="1">
    <source>
        <dbReference type="ARBA" id="ARBA00007992"/>
    </source>
</evidence>
<evidence type="ECO:0000256" key="3">
    <source>
        <dbReference type="ARBA" id="ARBA00022827"/>
    </source>
</evidence>
<proteinExistence type="inferred from homology"/>
<evidence type="ECO:0000313" key="7">
    <source>
        <dbReference type="EMBL" id="KAK5046893.1"/>
    </source>
</evidence>
<dbReference type="FunFam" id="3.50.50.60:FF:000115">
    <property type="entry name" value="Salicylate hydroxylase, putative"/>
    <property type="match status" value="1"/>
</dbReference>
<evidence type="ECO:0000259" key="6">
    <source>
        <dbReference type="Pfam" id="PF01494"/>
    </source>
</evidence>
<dbReference type="SUPFAM" id="SSF54373">
    <property type="entry name" value="FAD-linked reductases, C-terminal domain"/>
    <property type="match status" value="1"/>
</dbReference>
<dbReference type="EMBL" id="JAVRRD010000028">
    <property type="protein sequence ID" value="KAK5046893.1"/>
    <property type="molecule type" value="Genomic_DNA"/>
</dbReference>
<dbReference type="AlphaFoldDB" id="A0AAV9N1K6"/>
<gene>
    <name evidence="7" type="ORF">LTR84_007247</name>
</gene>